<comment type="caution">
    <text evidence="2">The sequence shown here is derived from an EMBL/GenBank/DDBJ whole genome shotgun (WGS) entry which is preliminary data.</text>
</comment>
<proteinExistence type="predicted"/>
<dbReference type="GeneID" id="19203751"/>
<feature type="compositionally biased region" description="Basic residues" evidence="1">
    <location>
        <begin position="19"/>
        <end position="35"/>
    </location>
</feature>
<dbReference type="EMBL" id="JH711584">
    <property type="protein sequence ID" value="EIW77081.1"/>
    <property type="molecule type" value="Genomic_DNA"/>
</dbReference>
<dbReference type="RefSeq" id="XP_007772530.1">
    <property type="nucleotide sequence ID" value="XM_007774340.1"/>
</dbReference>
<sequence>MEVATRQVGKLTAHDKTHSSPRARHPKPKHLSEKRKAHIREIGRRLTQSYMLKHEPWSGLHLSAEYIHSPFSSPPVLFFGIGFKTTVEDLLPLSHSLDAPKPYDESHRDYVEGLFMGIWSTVRTKFEPQSNWPLMTREVRSSEADRVITLEDNKLRFLMGSSPTDDPNCWDSLDWRPLEGAAQKLQEVTGRTSPSNREEVKSVVTLAFEQNKTLKEYMFEHEPWCDPRSYKQFPRINDINCDFPLLFFGIAFEDTDEDVLSVARTLESPCALAECYDGGVEYLLADVCETLSDKLHSSNEVKIRWPLQVWSVDSKSEAERIIIIADNTMPHKRLRHLKKVGKEASRLTGREPKWYIASSLHNDWDEGQFDLCRMTWVKR</sequence>
<gene>
    <name evidence="2" type="ORF">CONPUDRAFT_157348</name>
</gene>
<keyword evidence="3" id="KW-1185">Reference proteome</keyword>
<name>A0A5M3MER9_CONPW</name>
<dbReference type="AlphaFoldDB" id="A0A5M3MER9"/>
<organism evidence="2 3">
    <name type="scientific">Coniophora puteana (strain RWD-64-598)</name>
    <name type="common">Brown rot fungus</name>
    <dbReference type="NCBI Taxonomy" id="741705"/>
    <lineage>
        <taxon>Eukaryota</taxon>
        <taxon>Fungi</taxon>
        <taxon>Dikarya</taxon>
        <taxon>Basidiomycota</taxon>
        <taxon>Agaricomycotina</taxon>
        <taxon>Agaricomycetes</taxon>
        <taxon>Agaricomycetidae</taxon>
        <taxon>Boletales</taxon>
        <taxon>Coniophorineae</taxon>
        <taxon>Coniophoraceae</taxon>
        <taxon>Coniophora</taxon>
    </lineage>
</organism>
<feature type="region of interest" description="Disordered" evidence="1">
    <location>
        <begin position="1"/>
        <end position="35"/>
    </location>
</feature>
<accession>A0A5M3MER9</accession>
<dbReference type="KEGG" id="cput:CONPUDRAFT_157348"/>
<dbReference type="Proteomes" id="UP000053558">
    <property type="component" value="Unassembled WGS sequence"/>
</dbReference>
<evidence type="ECO:0000256" key="1">
    <source>
        <dbReference type="SAM" id="MobiDB-lite"/>
    </source>
</evidence>
<reference evidence="3" key="1">
    <citation type="journal article" date="2012" name="Science">
        <title>The Paleozoic origin of enzymatic lignin decomposition reconstructed from 31 fungal genomes.</title>
        <authorList>
            <person name="Floudas D."/>
            <person name="Binder M."/>
            <person name="Riley R."/>
            <person name="Barry K."/>
            <person name="Blanchette R.A."/>
            <person name="Henrissat B."/>
            <person name="Martinez A.T."/>
            <person name="Otillar R."/>
            <person name="Spatafora J.W."/>
            <person name="Yadav J.S."/>
            <person name="Aerts A."/>
            <person name="Benoit I."/>
            <person name="Boyd A."/>
            <person name="Carlson A."/>
            <person name="Copeland A."/>
            <person name="Coutinho P.M."/>
            <person name="de Vries R.P."/>
            <person name="Ferreira P."/>
            <person name="Findley K."/>
            <person name="Foster B."/>
            <person name="Gaskell J."/>
            <person name="Glotzer D."/>
            <person name="Gorecki P."/>
            <person name="Heitman J."/>
            <person name="Hesse C."/>
            <person name="Hori C."/>
            <person name="Igarashi K."/>
            <person name="Jurgens J.A."/>
            <person name="Kallen N."/>
            <person name="Kersten P."/>
            <person name="Kohler A."/>
            <person name="Kuees U."/>
            <person name="Kumar T.K.A."/>
            <person name="Kuo A."/>
            <person name="LaButti K."/>
            <person name="Larrondo L.F."/>
            <person name="Lindquist E."/>
            <person name="Ling A."/>
            <person name="Lombard V."/>
            <person name="Lucas S."/>
            <person name="Lundell T."/>
            <person name="Martin R."/>
            <person name="McLaughlin D.J."/>
            <person name="Morgenstern I."/>
            <person name="Morin E."/>
            <person name="Murat C."/>
            <person name="Nagy L.G."/>
            <person name="Nolan M."/>
            <person name="Ohm R.A."/>
            <person name="Patyshakuliyeva A."/>
            <person name="Rokas A."/>
            <person name="Ruiz-Duenas F.J."/>
            <person name="Sabat G."/>
            <person name="Salamov A."/>
            <person name="Samejima M."/>
            <person name="Schmutz J."/>
            <person name="Slot J.C."/>
            <person name="St John F."/>
            <person name="Stenlid J."/>
            <person name="Sun H."/>
            <person name="Sun S."/>
            <person name="Syed K."/>
            <person name="Tsang A."/>
            <person name="Wiebenga A."/>
            <person name="Young D."/>
            <person name="Pisabarro A."/>
            <person name="Eastwood D.C."/>
            <person name="Martin F."/>
            <person name="Cullen D."/>
            <person name="Grigoriev I.V."/>
            <person name="Hibbett D.S."/>
        </authorList>
    </citation>
    <scope>NUCLEOTIDE SEQUENCE [LARGE SCALE GENOMIC DNA]</scope>
    <source>
        <strain evidence="3">RWD-64-598 SS2</strain>
    </source>
</reference>
<evidence type="ECO:0000313" key="2">
    <source>
        <dbReference type="EMBL" id="EIW77081.1"/>
    </source>
</evidence>
<evidence type="ECO:0000313" key="3">
    <source>
        <dbReference type="Proteomes" id="UP000053558"/>
    </source>
</evidence>
<protein>
    <submittedName>
        <fullName evidence="2">Uncharacterized protein</fullName>
    </submittedName>
</protein>